<dbReference type="OrthoDB" id="6020060at2759"/>
<keyword evidence="7" id="KW-1015">Disulfide bond</keyword>
<accession>A0A2G9RK78</accession>
<comment type="similarity">
    <text evidence="2">Belongs to the canopy family.</text>
</comment>
<dbReference type="Pfam" id="PF11938">
    <property type="entry name" value="DUF3456"/>
    <property type="match status" value="1"/>
</dbReference>
<proteinExistence type="inferred from homology"/>
<gene>
    <name evidence="11" type="ORF">AB205_0193370</name>
</gene>
<reference evidence="12" key="1">
    <citation type="journal article" date="2017" name="Nat. Commun.">
        <title>The North American bullfrog draft genome provides insight into hormonal regulation of long noncoding RNA.</title>
        <authorList>
            <person name="Hammond S.A."/>
            <person name="Warren R.L."/>
            <person name="Vandervalk B.P."/>
            <person name="Kucuk E."/>
            <person name="Khan H."/>
            <person name="Gibb E.A."/>
            <person name="Pandoh P."/>
            <person name="Kirk H."/>
            <person name="Zhao Y."/>
            <person name="Jones M."/>
            <person name="Mungall A.J."/>
            <person name="Coope R."/>
            <person name="Pleasance S."/>
            <person name="Moore R.A."/>
            <person name="Holt R.A."/>
            <person name="Round J.M."/>
            <person name="Ohora S."/>
            <person name="Walle B.V."/>
            <person name="Veldhoen N."/>
            <person name="Helbing C.C."/>
            <person name="Birol I."/>
        </authorList>
    </citation>
    <scope>NUCLEOTIDE SEQUENCE [LARGE SCALE GENOMIC DNA]</scope>
</reference>
<comment type="subcellular location">
    <subcellularLocation>
        <location evidence="1">Endoplasmic reticulum</location>
    </subcellularLocation>
</comment>
<keyword evidence="6" id="KW-0391">Immunity</keyword>
<feature type="domain" description="DUF3456" evidence="10">
    <location>
        <begin position="11"/>
        <end position="129"/>
    </location>
</feature>
<sequence>MRPSFENGKLQVCKYVAVELKSSFDETSRTHEVIDAQYGFLDGRNKKKIKYTDSDIRLIDVTEGLCQRLLEYNLHKERTGSNRFAKGMSETFQTLHHLVHKGVKVVMDIPYELWNETSAEVADMKKQVNEKSR</sequence>
<dbReference type="GO" id="GO:0005783">
    <property type="term" value="C:endoplasmic reticulum"/>
    <property type="evidence" value="ECO:0007669"/>
    <property type="project" value="UniProtKB-SubCell"/>
</dbReference>
<keyword evidence="3" id="KW-0399">Innate immunity</keyword>
<evidence type="ECO:0000256" key="6">
    <source>
        <dbReference type="ARBA" id="ARBA00022859"/>
    </source>
</evidence>
<evidence type="ECO:0000256" key="5">
    <source>
        <dbReference type="ARBA" id="ARBA00022824"/>
    </source>
</evidence>
<evidence type="ECO:0000313" key="11">
    <source>
        <dbReference type="EMBL" id="PIO28264.1"/>
    </source>
</evidence>
<dbReference type="GO" id="GO:0045087">
    <property type="term" value="P:innate immune response"/>
    <property type="evidence" value="ECO:0007669"/>
    <property type="project" value="UniProtKB-KW"/>
</dbReference>
<dbReference type="PANTHER" id="PTHR15382">
    <property type="entry name" value="CTG4A-RELATED"/>
    <property type="match status" value="1"/>
</dbReference>
<evidence type="ECO:0000256" key="7">
    <source>
        <dbReference type="ARBA" id="ARBA00023157"/>
    </source>
</evidence>
<dbReference type="PANTHER" id="PTHR15382:SF2">
    <property type="entry name" value="PROTEIN CANOPY HOMOLOG 3"/>
    <property type="match status" value="1"/>
</dbReference>
<evidence type="ECO:0000256" key="9">
    <source>
        <dbReference type="ARBA" id="ARBA00039470"/>
    </source>
</evidence>
<evidence type="ECO:0000256" key="2">
    <source>
        <dbReference type="ARBA" id="ARBA00007285"/>
    </source>
</evidence>
<name>A0A2G9RK78_AQUCT</name>
<dbReference type="InterPro" id="IPR021852">
    <property type="entry name" value="DUF3456"/>
</dbReference>
<evidence type="ECO:0000256" key="8">
    <source>
        <dbReference type="ARBA" id="ARBA00023186"/>
    </source>
</evidence>
<dbReference type="EMBL" id="KV942396">
    <property type="protein sequence ID" value="PIO28264.1"/>
    <property type="molecule type" value="Genomic_DNA"/>
</dbReference>
<evidence type="ECO:0000256" key="1">
    <source>
        <dbReference type="ARBA" id="ARBA00004240"/>
    </source>
</evidence>
<keyword evidence="5" id="KW-0256">Endoplasmic reticulum</keyword>
<organism evidence="11 12">
    <name type="scientific">Aquarana catesbeiana</name>
    <name type="common">American bullfrog</name>
    <name type="synonym">Rana catesbeiana</name>
    <dbReference type="NCBI Taxonomy" id="8400"/>
    <lineage>
        <taxon>Eukaryota</taxon>
        <taxon>Metazoa</taxon>
        <taxon>Chordata</taxon>
        <taxon>Craniata</taxon>
        <taxon>Vertebrata</taxon>
        <taxon>Euteleostomi</taxon>
        <taxon>Amphibia</taxon>
        <taxon>Batrachia</taxon>
        <taxon>Anura</taxon>
        <taxon>Neobatrachia</taxon>
        <taxon>Ranoidea</taxon>
        <taxon>Ranidae</taxon>
        <taxon>Aquarana</taxon>
    </lineage>
</organism>
<evidence type="ECO:0000256" key="4">
    <source>
        <dbReference type="ARBA" id="ARBA00022729"/>
    </source>
</evidence>
<keyword evidence="4" id="KW-0732">Signal</keyword>
<dbReference type="Proteomes" id="UP000228934">
    <property type="component" value="Unassembled WGS sequence"/>
</dbReference>
<evidence type="ECO:0000256" key="3">
    <source>
        <dbReference type="ARBA" id="ARBA00022588"/>
    </source>
</evidence>
<dbReference type="AlphaFoldDB" id="A0A2G9RK78"/>
<evidence type="ECO:0000259" key="10">
    <source>
        <dbReference type="Pfam" id="PF11938"/>
    </source>
</evidence>
<protein>
    <recommendedName>
        <fullName evidence="9">Protein canopy homolog 3</fullName>
    </recommendedName>
</protein>
<evidence type="ECO:0000313" key="12">
    <source>
        <dbReference type="Proteomes" id="UP000228934"/>
    </source>
</evidence>
<keyword evidence="8" id="KW-0143">Chaperone</keyword>
<keyword evidence="12" id="KW-1185">Reference proteome</keyword>